<dbReference type="GO" id="GO:0005829">
    <property type="term" value="C:cytosol"/>
    <property type="evidence" value="ECO:0007669"/>
    <property type="project" value="TreeGrafter"/>
</dbReference>
<feature type="region of interest" description="Disordered" evidence="3">
    <location>
        <begin position="10"/>
        <end position="29"/>
    </location>
</feature>
<dbReference type="Pfam" id="PF02622">
    <property type="entry name" value="DUF179"/>
    <property type="match status" value="1"/>
</dbReference>
<dbReference type="InterPro" id="IPR003774">
    <property type="entry name" value="AlgH-like"/>
</dbReference>
<dbReference type="PANTHER" id="PTHR30327:SF1">
    <property type="entry name" value="UPF0301 PROTEIN YQGE"/>
    <property type="match status" value="1"/>
</dbReference>
<dbReference type="HAMAP" id="MF_00758">
    <property type="entry name" value="UPF0301"/>
    <property type="match status" value="1"/>
</dbReference>
<evidence type="ECO:0000256" key="1">
    <source>
        <dbReference type="ARBA" id="ARBA00009600"/>
    </source>
</evidence>
<protein>
    <recommendedName>
        <fullName evidence="2">UPF0301 protein SAMN05444340_10485</fullName>
    </recommendedName>
</protein>
<dbReference type="EMBL" id="FNPF01000004">
    <property type="protein sequence ID" value="SDY17479.1"/>
    <property type="molecule type" value="Genomic_DNA"/>
</dbReference>
<dbReference type="AlphaFoldDB" id="A0A1H3HS17"/>
<dbReference type="Gene3D" id="3.40.1740.10">
    <property type="entry name" value="VC0467-like"/>
    <property type="match status" value="1"/>
</dbReference>
<dbReference type="Proteomes" id="UP000199286">
    <property type="component" value="Unassembled WGS sequence"/>
</dbReference>
<evidence type="ECO:0000256" key="3">
    <source>
        <dbReference type="SAM" id="MobiDB-lite"/>
    </source>
</evidence>
<name>A0A1H3HS17_9RHOB</name>
<evidence type="ECO:0000313" key="4">
    <source>
        <dbReference type="EMBL" id="SDY17479.1"/>
    </source>
</evidence>
<dbReference type="STRING" id="321339.SAMN05444340_10485"/>
<gene>
    <name evidence="4" type="ORF">SAMN05444340_10485</name>
</gene>
<evidence type="ECO:0000256" key="2">
    <source>
        <dbReference type="HAMAP-Rule" id="MF_00758"/>
    </source>
</evidence>
<accession>A0A1H3HS17</accession>
<organism evidence="4 5">
    <name type="scientific">Citreimonas salinaria</name>
    <dbReference type="NCBI Taxonomy" id="321339"/>
    <lineage>
        <taxon>Bacteria</taxon>
        <taxon>Pseudomonadati</taxon>
        <taxon>Pseudomonadota</taxon>
        <taxon>Alphaproteobacteria</taxon>
        <taxon>Rhodobacterales</taxon>
        <taxon>Roseobacteraceae</taxon>
        <taxon>Citreimonas</taxon>
    </lineage>
</organism>
<evidence type="ECO:0000313" key="5">
    <source>
        <dbReference type="Proteomes" id="UP000199286"/>
    </source>
</evidence>
<keyword evidence="5" id="KW-1185">Reference proteome</keyword>
<reference evidence="4 5" key="1">
    <citation type="submission" date="2016-10" db="EMBL/GenBank/DDBJ databases">
        <authorList>
            <person name="de Groot N.N."/>
        </authorList>
    </citation>
    <scope>NUCLEOTIDE SEQUENCE [LARGE SCALE GENOMIC DNA]</scope>
    <source>
        <strain evidence="4 5">DSM 26880</strain>
    </source>
</reference>
<dbReference type="SUPFAM" id="SSF143456">
    <property type="entry name" value="VC0467-like"/>
    <property type="match status" value="1"/>
</dbReference>
<proteinExistence type="inferred from homology"/>
<comment type="similarity">
    <text evidence="1 2">Belongs to the UPF0301 (AlgH) family.</text>
</comment>
<dbReference type="PANTHER" id="PTHR30327">
    <property type="entry name" value="UNCHARACTERIZED PROTEIN YQGE"/>
    <property type="match status" value="1"/>
</dbReference>
<sequence length="231" mass="24565">MKSHFAAMRQSAAWPRRHGDTPLHSPPGVAILFPMTQPEATKKGAEPAMLTGRMLIAMPGMGDPRFEHAVVLLCEHSAEGAMGLMVNKANIDLDMPTLLAQLDIDASADLSSRPVHFGGPVELGRGFVLHSADYATESATLEVTGDLHMTATLDVLEDIGHGRGPSAWMMALGYAGWGPGQLEAELMQNAWLVCDGSNRLIFDLPNAEKWEAALETLGVAALALSSEGGRA</sequence>